<dbReference type="InterPro" id="IPR036322">
    <property type="entry name" value="WD40_repeat_dom_sf"/>
</dbReference>
<evidence type="ECO:0000256" key="2">
    <source>
        <dbReference type="ARBA" id="ARBA00022737"/>
    </source>
</evidence>
<comment type="caution">
    <text evidence="4">The sequence shown here is derived from an EMBL/GenBank/DDBJ whole genome shotgun (WGS) entry which is preliminary data.</text>
</comment>
<keyword evidence="1" id="KW-0853">WD repeat</keyword>
<dbReference type="InterPro" id="IPR001810">
    <property type="entry name" value="F-box_dom"/>
</dbReference>
<proteinExistence type="predicted"/>
<evidence type="ECO:0000259" key="3">
    <source>
        <dbReference type="SMART" id="SM00256"/>
    </source>
</evidence>
<evidence type="ECO:0000313" key="4">
    <source>
        <dbReference type="EMBL" id="KAF4346890.1"/>
    </source>
</evidence>
<dbReference type="SMART" id="SM00320">
    <property type="entry name" value="WD40"/>
    <property type="match status" value="5"/>
</dbReference>
<name>A0A7J6DM30_CANSA</name>
<dbReference type="Gene3D" id="2.130.10.10">
    <property type="entry name" value="YVTN repeat-like/Quinoprotein amine dehydrogenase"/>
    <property type="match status" value="2"/>
</dbReference>
<evidence type="ECO:0000313" key="5">
    <source>
        <dbReference type="Proteomes" id="UP000583929"/>
    </source>
</evidence>
<dbReference type="AlphaFoldDB" id="A0A7J6DM30"/>
<dbReference type="EMBL" id="JAATIQ010000898">
    <property type="protein sequence ID" value="KAF4346890.1"/>
    <property type="molecule type" value="Genomic_DNA"/>
</dbReference>
<dbReference type="InterPro" id="IPR036047">
    <property type="entry name" value="F-box-like_dom_sf"/>
</dbReference>
<accession>A0A7J6DM30</accession>
<feature type="non-terminal residue" evidence="4">
    <location>
        <position position="1"/>
    </location>
</feature>
<keyword evidence="5" id="KW-1185">Reference proteome</keyword>
<dbReference type="PANTHER" id="PTHR44436">
    <property type="entry name" value="F-BOX/WD REPEAT-CONTAINING PROTEIN 2"/>
    <property type="match status" value="1"/>
</dbReference>
<organism evidence="4 5">
    <name type="scientific">Cannabis sativa</name>
    <name type="common">Hemp</name>
    <name type="synonym">Marijuana</name>
    <dbReference type="NCBI Taxonomy" id="3483"/>
    <lineage>
        <taxon>Eukaryota</taxon>
        <taxon>Viridiplantae</taxon>
        <taxon>Streptophyta</taxon>
        <taxon>Embryophyta</taxon>
        <taxon>Tracheophyta</taxon>
        <taxon>Spermatophyta</taxon>
        <taxon>Magnoliopsida</taxon>
        <taxon>eudicotyledons</taxon>
        <taxon>Gunneridae</taxon>
        <taxon>Pentapetalae</taxon>
        <taxon>rosids</taxon>
        <taxon>fabids</taxon>
        <taxon>Rosales</taxon>
        <taxon>Cannabaceae</taxon>
        <taxon>Cannabis</taxon>
    </lineage>
</organism>
<reference evidence="4 5" key="1">
    <citation type="journal article" date="2020" name="bioRxiv">
        <title>Sequence and annotation of 42 cannabis genomes reveals extensive copy number variation in cannabinoid synthesis and pathogen resistance genes.</title>
        <authorList>
            <person name="Mckernan K.J."/>
            <person name="Helbert Y."/>
            <person name="Kane L.T."/>
            <person name="Ebling H."/>
            <person name="Zhang L."/>
            <person name="Liu B."/>
            <person name="Eaton Z."/>
            <person name="Mclaughlin S."/>
            <person name="Kingan S."/>
            <person name="Baybayan P."/>
            <person name="Concepcion G."/>
            <person name="Jordan M."/>
            <person name="Riva A."/>
            <person name="Barbazuk W."/>
            <person name="Harkins T."/>
        </authorList>
    </citation>
    <scope>NUCLEOTIDE SEQUENCE [LARGE SCALE GENOMIC DNA]</scope>
    <source>
        <strain evidence="5">cv. Jamaican Lion 4</strain>
        <tissue evidence="4">Leaf</tissue>
    </source>
</reference>
<dbReference type="Gene3D" id="1.20.1280.50">
    <property type="match status" value="1"/>
</dbReference>
<feature type="domain" description="F-box" evidence="3">
    <location>
        <begin position="74"/>
        <end position="114"/>
    </location>
</feature>
<dbReference type="InterPro" id="IPR042627">
    <property type="entry name" value="FBXW2"/>
</dbReference>
<dbReference type="SUPFAM" id="SSF81383">
    <property type="entry name" value="F-box domain"/>
    <property type="match status" value="1"/>
</dbReference>
<evidence type="ECO:0000256" key="1">
    <source>
        <dbReference type="ARBA" id="ARBA00022574"/>
    </source>
</evidence>
<sequence length="580" mass="65073">SSKRKLHNSQQHKNDIEIPTKPEAIFSFPPQHLFRLIVPASPAVMDPTPSGNKKRHLHIHTHGSSRARTTGGCLDHNVLCIIFSLLDLFDLAHCSVVCKSWHVVINKSKLLQVFYMKQQKLDGSTSLEKPLNVYLEELAMERHRLALAKGSVVVNQWRGHSIGANQCRMKRGLLLTGGGDKVMRLWSLGNYKCLEEYSTPDSTSVVDFDFDESKIVGLLGSRICIWRRDGARSVFPPREGTFSKGLCMRYLDPEAVVGCEDGTVRDAYRASDVLMYERRSTGTQRFFSRQCQHLKSFLRSTGFKAKNKRFHRLENFNKFFKSDLRALCFNPRSHLVFAGVTSGNMSCWDIRTMRILWENRVSPNVLYSLQHLRNDSSTLVVGGIDGILRVLNQNTGEVVSRIVLAGSISSSRDKNGIVVRTRGARLAEDVHIDSVPKIIRPPITCLAVGMKKVVTTHNTKFIRTMRILWENRVSPNVLYSLQHLRNDSSTLVVGGIAGILRVLNQNTGEVVSRIVLAGSISSSRDKNGVVARTRGAGLAEDVHIDSVPKIIRPPITCLAVGMKKVVTTHNTKFIRLWKFS</sequence>
<dbReference type="InterPro" id="IPR001680">
    <property type="entry name" value="WD40_rpt"/>
</dbReference>
<protein>
    <recommendedName>
        <fullName evidence="3">F-box domain-containing protein</fullName>
    </recommendedName>
</protein>
<gene>
    <name evidence="4" type="ORF">G4B88_014998</name>
</gene>
<dbReference type="SUPFAM" id="SSF50978">
    <property type="entry name" value="WD40 repeat-like"/>
    <property type="match status" value="1"/>
</dbReference>
<dbReference type="InterPro" id="IPR015943">
    <property type="entry name" value="WD40/YVTN_repeat-like_dom_sf"/>
</dbReference>
<dbReference type="Pfam" id="PF12937">
    <property type="entry name" value="F-box-like"/>
    <property type="match status" value="1"/>
</dbReference>
<keyword evidence="2" id="KW-0677">Repeat</keyword>
<dbReference type="SMART" id="SM00256">
    <property type="entry name" value="FBOX"/>
    <property type="match status" value="1"/>
</dbReference>
<dbReference type="PANTHER" id="PTHR44436:SF1">
    <property type="entry name" value="F-BOX_WD REPEAT-CONTAINING PROTEIN 2"/>
    <property type="match status" value="1"/>
</dbReference>
<dbReference type="Proteomes" id="UP000583929">
    <property type="component" value="Unassembled WGS sequence"/>
</dbReference>